<keyword evidence="2 5" id="KW-0238">DNA-binding</keyword>
<dbReference type="PANTHER" id="PTHR30146:SF149">
    <property type="entry name" value="HTH-TYPE TRANSCRIPTIONAL REGULATOR EBGR"/>
    <property type="match status" value="1"/>
</dbReference>
<dbReference type="GO" id="GO:0003677">
    <property type="term" value="F:DNA binding"/>
    <property type="evidence" value="ECO:0007669"/>
    <property type="project" value="UniProtKB-KW"/>
</dbReference>
<evidence type="ECO:0000256" key="1">
    <source>
        <dbReference type="ARBA" id="ARBA00023015"/>
    </source>
</evidence>
<proteinExistence type="predicted"/>
<reference evidence="5 6" key="1">
    <citation type="submission" date="2021-03" db="EMBL/GenBank/DDBJ databases">
        <title>Enterococcal diversity collection.</title>
        <authorList>
            <person name="Gilmore M.S."/>
            <person name="Schwartzman J."/>
            <person name="Van Tyne D."/>
            <person name="Martin M."/>
            <person name="Earl A.M."/>
            <person name="Manson A.L."/>
            <person name="Straub T."/>
            <person name="Salamzade R."/>
            <person name="Saavedra J."/>
            <person name="Lebreton F."/>
            <person name="Prichula J."/>
            <person name="Schaufler K."/>
            <person name="Gaca A."/>
            <person name="Sgardioli B."/>
            <person name="Wagenaar J."/>
            <person name="Strong T."/>
        </authorList>
    </citation>
    <scope>NUCLEOTIDE SEQUENCE [LARGE SCALE GENOMIC DNA]</scope>
    <source>
        <strain evidence="5 6">669A</strain>
    </source>
</reference>
<dbReference type="EMBL" id="JAFREM010000001">
    <property type="protein sequence ID" value="MBO1304583.1"/>
    <property type="molecule type" value="Genomic_DNA"/>
</dbReference>
<dbReference type="Pfam" id="PF00356">
    <property type="entry name" value="LacI"/>
    <property type="match status" value="1"/>
</dbReference>
<organism evidence="5 6">
    <name type="scientific">Candidatus Enterococcus moelleringii</name>
    <dbReference type="NCBI Taxonomy" id="2815325"/>
    <lineage>
        <taxon>Bacteria</taxon>
        <taxon>Bacillati</taxon>
        <taxon>Bacillota</taxon>
        <taxon>Bacilli</taxon>
        <taxon>Lactobacillales</taxon>
        <taxon>Enterococcaceae</taxon>
        <taxon>Enterococcus</taxon>
    </lineage>
</organism>
<evidence type="ECO:0000256" key="2">
    <source>
        <dbReference type="ARBA" id="ARBA00023125"/>
    </source>
</evidence>
<sequence>MVGIRDVARRANVSPGTVSRLLNNDKTLSVSDATRERIYQAVEALDYDINKRKYQKKKLPSIGVISTISRQSELDDPYFNQLRTGIEEEARKLHLGLNRVYNLSENPREWKDFDHLGAVIVVGTVKEKSLQELMKQNKNIVVVDNPDITQEVDLVYADFKRMTQRILSLFLEAGHRRIAYIGGYNIDVDEQGNKEFNENEKRLRTYKQFMQEHGLEAEVCYKVGQWEPLEGKRMADELLAECDSFPTAILVGSDPLSVGVYRSLQSAGKEIGKDVVIASFDDIEISEFLTPNLTTVKINAQSIGRAAVRLANERIEGIRQEHVVMTFPSKLMVRESFIPKS</sequence>
<dbReference type="PANTHER" id="PTHR30146">
    <property type="entry name" value="LACI-RELATED TRANSCRIPTIONAL REPRESSOR"/>
    <property type="match status" value="1"/>
</dbReference>
<dbReference type="CDD" id="cd01544">
    <property type="entry name" value="PBP1_GalR"/>
    <property type="match status" value="1"/>
</dbReference>
<keyword evidence="1" id="KW-0805">Transcription regulation</keyword>
<keyword evidence="3" id="KW-0804">Transcription</keyword>
<dbReference type="SUPFAM" id="SSF53822">
    <property type="entry name" value="Periplasmic binding protein-like I"/>
    <property type="match status" value="1"/>
</dbReference>
<dbReference type="Proteomes" id="UP000664601">
    <property type="component" value="Unassembled WGS sequence"/>
</dbReference>
<protein>
    <submittedName>
        <fullName evidence="5">LacI family DNA-binding transcriptional regulator</fullName>
    </submittedName>
</protein>
<evidence type="ECO:0000259" key="4">
    <source>
        <dbReference type="PROSITE" id="PS50932"/>
    </source>
</evidence>
<accession>A0ABS3L4N9</accession>
<keyword evidence="6" id="KW-1185">Reference proteome</keyword>
<feature type="domain" description="HTH lacI-type" evidence="4">
    <location>
        <begin position="2"/>
        <end position="58"/>
    </location>
</feature>
<dbReference type="PROSITE" id="PS50932">
    <property type="entry name" value="HTH_LACI_2"/>
    <property type="match status" value="1"/>
</dbReference>
<dbReference type="InterPro" id="IPR010982">
    <property type="entry name" value="Lambda_DNA-bd_dom_sf"/>
</dbReference>
<dbReference type="SMART" id="SM00354">
    <property type="entry name" value="HTH_LACI"/>
    <property type="match status" value="1"/>
</dbReference>
<dbReference type="CDD" id="cd01392">
    <property type="entry name" value="HTH_LacI"/>
    <property type="match status" value="1"/>
</dbReference>
<gene>
    <name evidence="5" type="ORF">JZO70_00300</name>
</gene>
<name>A0ABS3L4N9_9ENTE</name>
<dbReference type="RefSeq" id="WP_207671529.1">
    <property type="nucleotide sequence ID" value="NZ_JAFREM010000001.1"/>
</dbReference>
<dbReference type="InterPro" id="IPR028082">
    <property type="entry name" value="Peripla_BP_I"/>
</dbReference>
<dbReference type="Pfam" id="PF13377">
    <property type="entry name" value="Peripla_BP_3"/>
    <property type="match status" value="1"/>
</dbReference>
<dbReference type="Gene3D" id="3.40.50.2300">
    <property type="match status" value="2"/>
</dbReference>
<evidence type="ECO:0000256" key="3">
    <source>
        <dbReference type="ARBA" id="ARBA00023163"/>
    </source>
</evidence>
<dbReference type="SUPFAM" id="SSF47413">
    <property type="entry name" value="lambda repressor-like DNA-binding domains"/>
    <property type="match status" value="1"/>
</dbReference>
<dbReference type="PROSITE" id="PS00356">
    <property type="entry name" value="HTH_LACI_1"/>
    <property type="match status" value="1"/>
</dbReference>
<dbReference type="Gene3D" id="1.10.260.40">
    <property type="entry name" value="lambda repressor-like DNA-binding domains"/>
    <property type="match status" value="1"/>
</dbReference>
<evidence type="ECO:0000313" key="6">
    <source>
        <dbReference type="Proteomes" id="UP000664601"/>
    </source>
</evidence>
<comment type="caution">
    <text evidence="5">The sequence shown here is derived from an EMBL/GenBank/DDBJ whole genome shotgun (WGS) entry which is preliminary data.</text>
</comment>
<evidence type="ECO:0000313" key="5">
    <source>
        <dbReference type="EMBL" id="MBO1304583.1"/>
    </source>
</evidence>
<dbReference type="InterPro" id="IPR000843">
    <property type="entry name" value="HTH_LacI"/>
</dbReference>
<dbReference type="InterPro" id="IPR046335">
    <property type="entry name" value="LacI/GalR-like_sensor"/>
</dbReference>